<dbReference type="InterPro" id="IPR036392">
    <property type="entry name" value="PLAT/LH2_dom_sf"/>
</dbReference>
<evidence type="ECO:0000313" key="5">
    <source>
        <dbReference type="Proteomes" id="UP000224567"/>
    </source>
</evidence>
<keyword evidence="2" id="KW-0472">Membrane</keyword>
<comment type="caution">
    <text evidence="4">The sequence shown here is derived from an EMBL/GenBank/DDBJ whole genome shotgun (WGS) entry which is preliminary data.</text>
</comment>
<comment type="caution">
    <text evidence="1">Lacks conserved residue(s) required for the propagation of feature annotation.</text>
</comment>
<keyword evidence="5" id="KW-1185">Reference proteome</keyword>
<feature type="domain" description="PLAT" evidence="3">
    <location>
        <begin position="1"/>
        <end position="50"/>
    </location>
</feature>
<sequence>MKVHSLRMSEFYHMSLTVATDDPSWGIVYFYYNSWVSPANNYDYHRIFFVNQELESQSLRNGTGFMTMMFKMILEILTVHLLPDQSLEDSKSILIQEVEKLEDLHPRLVINLSLFHVLAILLLIFILFDLIFTALEDPKSESLLPQIESFDFFPLKLKEVLSNTQKSMGQLFTLQLSAIGDVTLNEFNNFEDVLQC</sequence>
<dbReference type="AlphaFoldDB" id="A0A2G2X556"/>
<dbReference type="PROSITE" id="PS50095">
    <property type="entry name" value="PLAT"/>
    <property type="match status" value="1"/>
</dbReference>
<dbReference type="SUPFAM" id="SSF49723">
    <property type="entry name" value="Lipase/lipooxygenase domain (PLAT/LH2 domain)"/>
    <property type="match status" value="1"/>
</dbReference>
<dbReference type="STRING" id="33114.A0A2G2X556"/>
<keyword evidence="2" id="KW-1133">Transmembrane helix</keyword>
<reference evidence="5" key="2">
    <citation type="journal article" date="2017" name="J. Anim. Genet.">
        <title>Multiple reference genome sequences of hot pepper reveal the massive evolution of plant disease resistance genes by retroduplication.</title>
        <authorList>
            <person name="Kim S."/>
            <person name="Park J."/>
            <person name="Yeom S.-I."/>
            <person name="Kim Y.-M."/>
            <person name="Seo E."/>
            <person name="Kim K.-T."/>
            <person name="Kim M.-S."/>
            <person name="Lee J.M."/>
            <person name="Cheong K."/>
            <person name="Shin H.-S."/>
            <person name="Kim S.-B."/>
            <person name="Han K."/>
            <person name="Lee J."/>
            <person name="Park M."/>
            <person name="Lee H.-A."/>
            <person name="Lee H.-Y."/>
            <person name="Lee Y."/>
            <person name="Oh S."/>
            <person name="Lee J.H."/>
            <person name="Choi E."/>
            <person name="Choi E."/>
            <person name="Lee S.E."/>
            <person name="Jeon J."/>
            <person name="Kim H."/>
            <person name="Choi G."/>
            <person name="Song H."/>
            <person name="Lee J."/>
            <person name="Lee S.-C."/>
            <person name="Kwon J.-K."/>
            <person name="Lee H.-Y."/>
            <person name="Koo N."/>
            <person name="Hong Y."/>
            <person name="Kim R.W."/>
            <person name="Kang W.-H."/>
            <person name="Huh J.H."/>
            <person name="Kang B.-C."/>
            <person name="Yang T.-J."/>
            <person name="Lee Y.-H."/>
            <person name="Bennetzen J.L."/>
            <person name="Choi D."/>
        </authorList>
    </citation>
    <scope>NUCLEOTIDE SEQUENCE [LARGE SCALE GENOMIC DNA]</scope>
    <source>
        <strain evidence="5">cv. PBC81</strain>
    </source>
</reference>
<reference evidence="4 5" key="1">
    <citation type="journal article" date="2017" name="Genome Biol.">
        <title>New reference genome sequences of hot pepper reveal the massive evolution of plant disease-resistance genes by retroduplication.</title>
        <authorList>
            <person name="Kim S."/>
            <person name="Park J."/>
            <person name="Yeom S.I."/>
            <person name="Kim Y.M."/>
            <person name="Seo E."/>
            <person name="Kim K.T."/>
            <person name="Kim M.S."/>
            <person name="Lee J.M."/>
            <person name="Cheong K."/>
            <person name="Shin H.S."/>
            <person name="Kim S.B."/>
            <person name="Han K."/>
            <person name="Lee J."/>
            <person name="Park M."/>
            <person name="Lee H.A."/>
            <person name="Lee H.Y."/>
            <person name="Lee Y."/>
            <person name="Oh S."/>
            <person name="Lee J.H."/>
            <person name="Choi E."/>
            <person name="Choi E."/>
            <person name="Lee S.E."/>
            <person name="Jeon J."/>
            <person name="Kim H."/>
            <person name="Choi G."/>
            <person name="Song H."/>
            <person name="Lee J."/>
            <person name="Lee S.C."/>
            <person name="Kwon J.K."/>
            <person name="Lee H.Y."/>
            <person name="Koo N."/>
            <person name="Hong Y."/>
            <person name="Kim R.W."/>
            <person name="Kang W.H."/>
            <person name="Huh J.H."/>
            <person name="Kang B.C."/>
            <person name="Yang T.J."/>
            <person name="Lee Y.H."/>
            <person name="Bennetzen J.L."/>
            <person name="Choi D."/>
        </authorList>
    </citation>
    <scope>NUCLEOTIDE SEQUENCE [LARGE SCALE GENOMIC DNA]</scope>
    <source>
        <strain evidence="5">cv. PBC81</strain>
    </source>
</reference>
<protein>
    <recommendedName>
        <fullName evidence="3">PLAT domain-containing protein</fullName>
    </recommendedName>
</protein>
<evidence type="ECO:0000256" key="1">
    <source>
        <dbReference type="PROSITE-ProRule" id="PRU00152"/>
    </source>
</evidence>
<accession>A0A2G2X556</accession>
<gene>
    <name evidence="4" type="ORF">CQW23_07078</name>
</gene>
<keyword evidence="2" id="KW-0812">Transmembrane</keyword>
<feature type="transmembrane region" description="Helical" evidence="2">
    <location>
        <begin position="108"/>
        <end position="132"/>
    </location>
</feature>
<dbReference type="Proteomes" id="UP000224567">
    <property type="component" value="Unassembled WGS sequence"/>
</dbReference>
<dbReference type="InterPro" id="IPR001024">
    <property type="entry name" value="PLAT/LH2_dom"/>
</dbReference>
<dbReference type="Gene3D" id="2.60.60.20">
    <property type="entry name" value="PLAT/LH2 domain"/>
    <property type="match status" value="1"/>
</dbReference>
<evidence type="ECO:0000259" key="3">
    <source>
        <dbReference type="PROSITE" id="PS50095"/>
    </source>
</evidence>
<organism evidence="4 5">
    <name type="scientific">Capsicum baccatum</name>
    <name type="common">Peruvian pepper</name>
    <dbReference type="NCBI Taxonomy" id="33114"/>
    <lineage>
        <taxon>Eukaryota</taxon>
        <taxon>Viridiplantae</taxon>
        <taxon>Streptophyta</taxon>
        <taxon>Embryophyta</taxon>
        <taxon>Tracheophyta</taxon>
        <taxon>Spermatophyta</taxon>
        <taxon>Magnoliopsida</taxon>
        <taxon>eudicotyledons</taxon>
        <taxon>Gunneridae</taxon>
        <taxon>Pentapetalae</taxon>
        <taxon>asterids</taxon>
        <taxon>lamiids</taxon>
        <taxon>Solanales</taxon>
        <taxon>Solanaceae</taxon>
        <taxon>Solanoideae</taxon>
        <taxon>Capsiceae</taxon>
        <taxon>Capsicum</taxon>
    </lineage>
</organism>
<name>A0A2G2X556_CAPBA</name>
<dbReference type="EMBL" id="MLFT02000003">
    <property type="protein sequence ID" value="PHT52616.1"/>
    <property type="molecule type" value="Genomic_DNA"/>
</dbReference>
<proteinExistence type="predicted"/>
<evidence type="ECO:0000313" key="4">
    <source>
        <dbReference type="EMBL" id="PHT52616.1"/>
    </source>
</evidence>
<evidence type="ECO:0000256" key="2">
    <source>
        <dbReference type="SAM" id="Phobius"/>
    </source>
</evidence>